<name>A0AA35V4V4_LACSI</name>
<keyword evidence="2" id="KW-1133">Transmembrane helix</keyword>
<feature type="region of interest" description="Disordered" evidence="1">
    <location>
        <begin position="90"/>
        <end position="161"/>
    </location>
</feature>
<dbReference type="Proteomes" id="UP001177003">
    <property type="component" value="Chromosome 1"/>
</dbReference>
<keyword evidence="4" id="KW-1185">Reference proteome</keyword>
<evidence type="ECO:0000256" key="2">
    <source>
        <dbReference type="SAM" id="Phobius"/>
    </source>
</evidence>
<dbReference type="InterPro" id="IPR038804">
    <property type="entry name" value="RGF3"/>
</dbReference>
<dbReference type="PANTHER" id="PTHR36313">
    <property type="entry name" value="ROOT MERISTEM GROWTH FACTOR 2"/>
    <property type="match status" value="1"/>
</dbReference>
<protein>
    <submittedName>
        <fullName evidence="3">Uncharacterized protein</fullName>
    </submittedName>
</protein>
<organism evidence="3 4">
    <name type="scientific">Lactuca saligna</name>
    <name type="common">Willowleaf lettuce</name>
    <dbReference type="NCBI Taxonomy" id="75948"/>
    <lineage>
        <taxon>Eukaryota</taxon>
        <taxon>Viridiplantae</taxon>
        <taxon>Streptophyta</taxon>
        <taxon>Embryophyta</taxon>
        <taxon>Tracheophyta</taxon>
        <taxon>Spermatophyta</taxon>
        <taxon>Magnoliopsida</taxon>
        <taxon>eudicotyledons</taxon>
        <taxon>Gunneridae</taxon>
        <taxon>Pentapetalae</taxon>
        <taxon>asterids</taxon>
        <taxon>campanulids</taxon>
        <taxon>Asterales</taxon>
        <taxon>Asteraceae</taxon>
        <taxon>Cichorioideae</taxon>
        <taxon>Cichorieae</taxon>
        <taxon>Lactucinae</taxon>
        <taxon>Lactuca</taxon>
    </lineage>
</organism>
<evidence type="ECO:0000313" key="4">
    <source>
        <dbReference type="Proteomes" id="UP001177003"/>
    </source>
</evidence>
<dbReference type="PANTHER" id="PTHR36313:SF7">
    <property type="entry name" value="OS09G0474600 PROTEIN"/>
    <property type="match status" value="1"/>
</dbReference>
<feature type="compositionally biased region" description="Basic and acidic residues" evidence="1">
    <location>
        <begin position="90"/>
        <end position="101"/>
    </location>
</feature>
<dbReference type="GO" id="GO:0008083">
    <property type="term" value="F:growth factor activity"/>
    <property type="evidence" value="ECO:0007669"/>
    <property type="project" value="InterPro"/>
</dbReference>
<proteinExistence type="predicted"/>
<dbReference type="AlphaFoldDB" id="A0AA35V4V4"/>
<sequence>MHAKKETKNKMVSIRFRIFVFAIIFMLLNIAAYSLQDAEMVMVVGDKSAEEDRPLLSRQEKGTLYAVSASAGTLVNGKINGRRMLVKKAEEQHINGDEMVSKKASSSSSGNPRKGGHKMTKRSKKIDHKDHDDDHHVKMSSTYMALNSDYHVPRSHPPKNN</sequence>
<feature type="compositionally biased region" description="Basic residues" evidence="1">
    <location>
        <begin position="114"/>
        <end position="126"/>
    </location>
</feature>
<feature type="transmembrane region" description="Helical" evidence="2">
    <location>
        <begin position="12"/>
        <end position="35"/>
    </location>
</feature>
<keyword evidence="2" id="KW-0812">Transmembrane</keyword>
<evidence type="ECO:0000313" key="3">
    <source>
        <dbReference type="EMBL" id="CAI9266871.1"/>
    </source>
</evidence>
<evidence type="ECO:0000256" key="1">
    <source>
        <dbReference type="SAM" id="MobiDB-lite"/>
    </source>
</evidence>
<feature type="compositionally biased region" description="Basic and acidic residues" evidence="1">
    <location>
        <begin position="127"/>
        <end position="137"/>
    </location>
</feature>
<dbReference type="GO" id="GO:0010082">
    <property type="term" value="P:regulation of root meristem growth"/>
    <property type="evidence" value="ECO:0007669"/>
    <property type="project" value="InterPro"/>
</dbReference>
<accession>A0AA35V4V4</accession>
<keyword evidence="2" id="KW-0472">Membrane</keyword>
<dbReference type="EMBL" id="OX465077">
    <property type="protein sequence ID" value="CAI9266871.1"/>
    <property type="molecule type" value="Genomic_DNA"/>
</dbReference>
<gene>
    <name evidence="3" type="ORF">LSALG_LOCUS7393</name>
</gene>
<reference evidence="3" key="1">
    <citation type="submission" date="2023-04" db="EMBL/GenBank/DDBJ databases">
        <authorList>
            <person name="Vijverberg K."/>
            <person name="Xiong W."/>
            <person name="Schranz E."/>
        </authorList>
    </citation>
    <scope>NUCLEOTIDE SEQUENCE</scope>
</reference>